<feature type="transmembrane region" description="Helical" evidence="1">
    <location>
        <begin position="38"/>
        <end position="55"/>
    </location>
</feature>
<keyword evidence="1" id="KW-0812">Transmembrane</keyword>
<gene>
    <name evidence="2" type="primary">yjgA</name>
    <name evidence="2" type="ORF">GCM10010831_07980</name>
</gene>
<keyword evidence="3" id="KW-1185">Reference proteome</keyword>
<reference evidence="2 3" key="1">
    <citation type="journal article" date="2014" name="Int. J. Syst. Evol. Microbiol.">
        <title>Complete genome sequence of Corynebacterium casei LMG S-19264T (=DSM 44701T), isolated from a smear-ripened cheese.</title>
        <authorList>
            <consortium name="US DOE Joint Genome Institute (JGI-PGF)"/>
            <person name="Walter F."/>
            <person name="Albersmeier A."/>
            <person name="Kalinowski J."/>
            <person name="Ruckert C."/>
        </authorList>
    </citation>
    <scope>NUCLEOTIDE SEQUENCE [LARGE SCALE GENOMIC DNA]</scope>
    <source>
        <strain evidence="2 3">CGMCC 1.12925</strain>
    </source>
</reference>
<keyword evidence="1" id="KW-1133">Transmembrane helix</keyword>
<dbReference type="EMBL" id="BMGL01000004">
    <property type="protein sequence ID" value="GGE08805.1"/>
    <property type="molecule type" value="Genomic_DNA"/>
</dbReference>
<comment type="caution">
    <text evidence="2">The sequence shown here is derived from an EMBL/GenBank/DDBJ whole genome shotgun (WGS) entry which is preliminary data.</text>
</comment>
<dbReference type="AlphaFoldDB" id="A0A917E6R9"/>
<dbReference type="RefSeq" id="WP_188405502.1">
    <property type="nucleotide sequence ID" value="NZ_BMGL01000004.1"/>
</dbReference>
<feature type="transmembrane region" description="Helical" evidence="1">
    <location>
        <begin position="96"/>
        <end position="124"/>
    </location>
</feature>
<dbReference type="InterPro" id="IPR021257">
    <property type="entry name" value="DUF2809"/>
</dbReference>
<dbReference type="Proteomes" id="UP000599688">
    <property type="component" value="Unassembled WGS sequence"/>
</dbReference>
<dbReference type="Pfam" id="PF10990">
    <property type="entry name" value="DUF2809"/>
    <property type="match status" value="1"/>
</dbReference>
<accession>A0A917E6R9</accession>
<feature type="transmembrane region" description="Helical" evidence="1">
    <location>
        <begin position="7"/>
        <end position="26"/>
    </location>
</feature>
<protein>
    <recommendedName>
        <fullName evidence="4">DUF2809 domain-containing protein</fullName>
    </recommendedName>
</protein>
<proteinExistence type="predicted"/>
<organism evidence="2 3">
    <name type="scientific">Psychroflexus salis</name>
    <dbReference type="NCBI Taxonomy" id="1526574"/>
    <lineage>
        <taxon>Bacteria</taxon>
        <taxon>Pseudomonadati</taxon>
        <taxon>Bacteroidota</taxon>
        <taxon>Flavobacteriia</taxon>
        <taxon>Flavobacteriales</taxon>
        <taxon>Flavobacteriaceae</taxon>
        <taxon>Psychroflexus</taxon>
    </lineage>
</organism>
<feature type="transmembrane region" description="Helical" evidence="1">
    <location>
        <begin position="64"/>
        <end position="84"/>
    </location>
</feature>
<keyword evidence="1" id="KW-0472">Membrane</keyword>
<evidence type="ECO:0008006" key="4">
    <source>
        <dbReference type="Google" id="ProtNLM"/>
    </source>
</evidence>
<sequence length="138" mass="15869">MIKQKHVLASIFYAFFMFISLGLGLASRNFEIGIPKEFNLYLGDAIWAMMVYFGFRCISPKYRILNSAILTLAFSYAIEISQLYQAEWLNDIRKTLLGGLILGFGFLWSDILAYSIGVAFGFGFDYLWCYFSNKFHSV</sequence>
<evidence type="ECO:0000313" key="2">
    <source>
        <dbReference type="EMBL" id="GGE08805.1"/>
    </source>
</evidence>
<evidence type="ECO:0000256" key="1">
    <source>
        <dbReference type="SAM" id="Phobius"/>
    </source>
</evidence>
<name>A0A917E6R9_9FLAO</name>
<evidence type="ECO:0000313" key="3">
    <source>
        <dbReference type="Proteomes" id="UP000599688"/>
    </source>
</evidence>